<gene>
    <name evidence="2" type="ORF">DFP72DRAFT_1139759</name>
</gene>
<keyword evidence="3" id="KW-1185">Reference proteome</keyword>
<sequence>MGLLEASVLPTTRGLAGSSEEIIYLFRLSDAGLVYPQLELQAGYYHSFSVESRMSGESAYRPCLSTTAFTGANSAWLFHKTTTRKQPAQPQLIVAEIHSVSPPEGELQNVFGPILTKPCISSCITWCIGLRISVYSGFNKRPRPPSNLKRQGAQSARNITDFIRRGHSLGPLSPKATRAYPLWEQLSHCSRYEDETLNMHSDTSSNIACRRLSLPQVDLSTPGKSALDAHPRHFESKESAGRKPTDRTSPNTVHHPTISKCGLTLPVSLLLGPPRSPPSIHARSHQRQGFDNGGRSFHSPLPQSESIRALPRKVDELERRLDLLCAAPTSTAHASSRSNNSIVHNHHYYSGSSVHNHQAATSFDHYQDQRFAYSADRRRKVTTNYLRARRAVNVSFGDNHGHLDQGVDIGQPCQRASRSRDSAPALSGSLGSSWSTTTGESISMEGDWIERAPRNDEPQLPSSLNTPHPRQSRPSGHGPRRVRLTKSSSGQPVTPLNLFISEKDLARTQKFTLQDVEECMNDESWEDVKAVHQPNLVLGTTPDVSQRLSNSFIFSPWEGLESSWASDRAYRDIEGYCEGLLFTAPLYVAPPGEDESKAPKVGKNRGVKRLIRKWLGYRVK</sequence>
<feature type="region of interest" description="Disordered" evidence="1">
    <location>
        <begin position="220"/>
        <end position="258"/>
    </location>
</feature>
<dbReference type="Proteomes" id="UP000521943">
    <property type="component" value="Unassembled WGS sequence"/>
</dbReference>
<feature type="region of interest" description="Disordered" evidence="1">
    <location>
        <begin position="452"/>
        <end position="495"/>
    </location>
</feature>
<evidence type="ECO:0000256" key="1">
    <source>
        <dbReference type="SAM" id="MobiDB-lite"/>
    </source>
</evidence>
<feature type="compositionally biased region" description="Basic and acidic residues" evidence="1">
    <location>
        <begin position="227"/>
        <end position="246"/>
    </location>
</feature>
<dbReference type="OrthoDB" id="10382767at2759"/>
<proteinExistence type="predicted"/>
<protein>
    <submittedName>
        <fullName evidence="2">Uncharacterized protein</fullName>
    </submittedName>
</protein>
<feature type="compositionally biased region" description="Polar residues" evidence="1">
    <location>
        <begin position="460"/>
        <end position="474"/>
    </location>
</feature>
<dbReference type="AlphaFoldDB" id="A0A8H6HP68"/>
<comment type="caution">
    <text evidence="2">The sequence shown here is derived from an EMBL/GenBank/DDBJ whole genome shotgun (WGS) entry which is preliminary data.</text>
</comment>
<feature type="compositionally biased region" description="Low complexity" evidence="1">
    <location>
        <begin position="427"/>
        <end position="440"/>
    </location>
</feature>
<evidence type="ECO:0000313" key="3">
    <source>
        <dbReference type="Proteomes" id="UP000521943"/>
    </source>
</evidence>
<evidence type="ECO:0000313" key="2">
    <source>
        <dbReference type="EMBL" id="KAF6750145.1"/>
    </source>
</evidence>
<accession>A0A8H6HP68</accession>
<dbReference type="EMBL" id="JACGCI010000058">
    <property type="protein sequence ID" value="KAF6750145.1"/>
    <property type="molecule type" value="Genomic_DNA"/>
</dbReference>
<reference evidence="2 3" key="1">
    <citation type="submission" date="2020-07" db="EMBL/GenBank/DDBJ databases">
        <title>Comparative genomics of pyrophilous fungi reveals a link between fire events and developmental genes.</title>
        <authorList>
            <consortium name="DOE Joint Genome Institute"/>
            <person name="Steindorff A.S."/>
            <person name="Carver A."/>
            <person name="Calhoun S."/>
            <person name="Stillman K."/>
            <person name="Liu H."/>
            <person name="Lipzen A."/>
            <person name="Pangilinan J."/>
            <person name="Labutti K."/>
            <person name="Bruns T.D."/>
            <person name="Grigoriev I.V."/>
        </authorList>
    </citation>
    <scope>NUCLEOTIDE SEQUENCE [LARGE SCALE GENOMIC DNA]</scope>
    <source>
        <strain evidence="2 3">CBS 144469</strain>
    </source>
</reference>
<organism evidence="2 3">
    <name type="scientific">Ephemerocybe angulata</name>
    <dbReference type="NCBI Taxonomy" id="980116"/>
    <lineage>
        <taxon>Eukaryota</taxon>
        <taxon>Fungi</taxon>
        <taxon>Dikarya</taxon>
        <taxon>Basidiomycota</taxon>
        <taxon>Agaricomycotina</taxon>
        <taxon>Agaricomycetes</taxon>
        <taxon>Agaricomycetidae</taxon>
        <taxon>Agaricales</taxon>
        <taxon>Agaricineae</taxon>
        <taxon>Psathyrellaceae</taxon>
        <taxon>Ephemerocybe</taxon>
    </lineage>
</organism>
<feature type="compositionally biased region" description="Polar residues" evidence="1">
    <location>
        <begin position="485"/>
        <end position="494"/>
    </location>
</feature>
<feature type="region of interest" description="Disordered" evidence="1">
    <location>
        <begin position="396"/>
        <end position="440"/>
    </location>
</feature>
<feature type="region of interest" description="Disordered" evidence="1">
    <location>
        <begin position="275"/>
        <end position="307"/>
    </location>
</feature>
<name>A0A8H6HP68_9AGAR</name>